<evidence type="ECO:0000313" key="3">
    <source>
        <dbReference type="Proteomes" id="UP000789396"/>
    </source>
</evidence>
<reference evidence="2" key="1">
    <citation type="submission" date="2021-06" db="EMBL/GenBank/DDBJ databases">
        <authorList>
            <person name="Kallberg Y."/>
            <person name="Tangrot J."/>
            <person name="Rosling A."/>
        </authorList>
    </citation>
    <scope>NUCLEOTIDE SEQUENCE</scope>
    <source>
        <strain evidence="2">IN212</strain>
    </source>
</reference>
<keyword evidence="3" id="KW-1185">Reference proteome</keyword>
<gene>
    <name evidence="2" type="ORF">RFULGI_LOCUS10124</name>
</gene>
<feature type="non-terminal residue" evidence="2">
    <location>
        <position position="1"/>
    </location>
</feature>
<dbReference type="EMBL" id="CAJVPZ010019418">
    <property type="protein sequence ID" value="CAG8694016.1"/>
    <property type="molecule type" value="Genomic_DNA"/>
</dbReference>
<protein>
    <submittedName>
        <fullName evidence="2">1847_t:CDS:1</fullName>
    </submittedName>
</protein>
<evidence type="ECO:0000256" key="1">
    <source>
        <dbReference type="SAM" id="MobiDB-lite"/>
    </source>
</evidence>
<sequence>MNKDIATIVHNQLNTLMHSPSTISRYSILETPTDQYEAFNILTSAWGRSGEHVGFRAMADNINQLACLSLPREPDDPEPSITTAIDHIDNQEYDAIEND</sequence>
<dbReference type="Proteomes" id="UP000789396">
    <property type="component" value="Unassembled WGS sequence"/>
</dbReference>
<accession>A0A9N9HJH0</accession>
<comment type="caution">
    <text evidence="2">The sequence shown here is derived from an EMBL/GenBank/DDBJ whole genome shotgun (WGS) entry which is preliminary data.</text>
</comment>
<dbReference type="OrthoDB" id="2325450at2759"/>
<proteinExistence type="predicted"/>
<evidence type="ECO:0000313" key="2">
    <source>
        <dbReference type="EMBL" id="CAG8694016.1"/>
    </source>
</evidence>
<name>A0A9N9HJH0_9GLOM</name>
<feature type="region of interest" description="Disordered" evidence="1">
    <location>
        <begin position="72"/>
        <end position="99"/>
    </location>
</feature>
<organism evidence="2 3">
    <name type="scientific">Racocetra fulgida</name>
    <dbReference type="NCBI Taxonomy" id="60492"/>
    <lineage>
        <taxon>Eukaryota</taxon>
        <taxon>Fungi</taxon>
        <taxon>Fungi incertae sedis</taxon>
        <taxon>Mucoromycota</taxon>
        <taxon>Glomeromycotina</taxon>
        <taxon>Glomeromycetes</taxon>
        <taxon>Diversisporales</taxon>
        <taxon>Gigasporaceae</taxon>
        <taxon>Racocetra</taxon>
    </lineage>
</organism>
<dbReference type="AlphaFoldDB" id="A0A9N9HJH0"/>